<dbReference type="PANTHER" id="PTHR46732:SF8">
    <property type="entry name" value="ATP-DEPENDENT PROTEASE LA (LON) DOMAIN PROTEIN"/>
    <property type="match status" value="1"/>
</dbReference>
<dbReference type="SUPFAM" id="SSF88697">
    <property type="entry name" value="PUA domain-like"/>
    <property type="match status" value="1"/>
</dbReference>
<keyword evidence="3" id="KW-1185">Reference proteome</keyword>
<organism evidence="1">
    <name type="scientific">Guillardia theta (strain CCMP2712)</name>
    <name type="common">Cryptophyte</name>
    <dbReference type="NCBI Taxonomy" id="905079"/>
    <lineage>
        <taxon>Eukaryota</taxon>
        <taxon>Cryptophyceae</taxon>
        <taxon>Pyrenomonadales</taxon>
        <taxon>Geminigeraceae</taxon>
        <taxon>Guillardia</taxon>
    </lineage>
</organism>
<reference evidence="2" key="3">
    <citation type="submission" date="2015-06" db="UniProtKB">
        <authorList>
            <consortium name="EnsemblProtists"/>
        </authorList>
    </citation>
    <scope>IDENTIFICATION</scope>
</reference>
<gene>
    <name evidence="1" type="ORF">GUITHDRAFT_107764</name>
</gene>
<dbReference type="GeneID" id="17303096"/>
<name>L1JEM5_GUITC</name>
<proteinExistence type="predicted"/>
<evidence type="ECO:0000313" key="3">
    <source>
        <dbReference type="Proteomes" id="UP000011087"/>
    </source>
</evidence>
<dbReference type="HOGENOM" id="CLU_047646_0_0_1"/>
<dbReference type="PaxDb" id="55529-EKX46560"/>
<dbReference type="InterPro" id="IPR046336">
    <property type="entry name" value="Lon_prtase_N_sf"/>
</dbReference>
<protein>
    <recommendedName>
        <fullName evidence="4">Lon N-terminal domain-containing protein</fullName>
    </recommendedName>
</protein>
<dbReference type="RefSeq" id="XP_005833540.1">
    <property type="nucleotide sequence ID" value="XM_005833483.1"/>
</dbReference>
<evidence type="ECO:0000313" key="1">
    <source>
        <dbReference type="EMBL" id="EKX46560.1"/>
    </source>
</evidence>
<dbReference type="eggNOG" id="ENOG502RY2Y">
    <property type="taxonomic scope" value="Eukaryota"/>
</dbReference>
<dbReference type="PANTHER" id="PTHR46732">
    <property type="entry name" value="ATP-DEPENDENT PROTEASE LA (LON) DOMAIN PROTEIN"/>
    <property type="match status" value="1"/>
</dbReference>
<accession>L1JEM5</accession>
<dbReference type="OMA" id="RQMYNDI"/>
<reference evidence="1 3" key="1">
    <citation type="journal article" date="2012" name="Nature">
        <title>Algal genomes reveal evolutionary mosaicism and the fate of nucleomorphs.</title>
        <authorList>
            <consortium name="DOE Joint Genome Institute"/>
            <person name="Curtis B.A."/>
            <person name="Tanifuji G."/>
            <person name="Burki F."/>
            <person name="Gruber A."/>
            <person name="Irimia M."/>
            <person name="Maruyama S."/>
            <person name="Arias M.C."/>
            <person name="Ball S.G."/>
            <person name="Gile G.H."/>
            <person name="Hirakawa Y."/>
            <person name="Hopkins J.F."/>
            <person name="Kuo A."/>
            <person name="Rensing S.A."/>
            <person name="Schmutz J."/>
            <person name="Symeonidi A."/>
            <person name="Elias M."/>
            <person name="Eveleigh R.J."/>
            <person name="Herman E.K."/>
            <person name="Klute M.J."/>
            <person name="Nakayama T."/>
            <person name="Obornik M."/>
            <person name="Reyes-Prieto A."/>
            <person name="Armbrust E.V."/>
            <person name="Aves S.J."/>
            <person name="Beiko R.G."/>
            <person name="Coutinho P."/>
            <person name="Dacks J.B."/>
            <person name="Durnford D.G."/>
            <person name="Fast N.M."/>
            <person name="Green B.R."/>
            <person name="Grisdale C.J."/>
            <person name="Hempel F."/>
            <person name="Henrissat B."/>
            <person name="Hoppner M.P."/>
            <person name="Ishida K."/>
            <person name="Kim E."/>
            <person name="Koreny L."/>
            <person name="Kroth P.G."/>
            <person name="Liu Y."/>
            <person name="Malik S.B."/>
            <person name="Maier U.G."/>
            <person name="McRose D."/>
            <person name="Mock T."/>
            <person name="Neilson J.A."/>
            <person name="Onodera N.T."/>
            <person name="Poole A.M."/>
            <person name="Pritham E.J."/>
            <person name="Richards T.A."/>
            <person name="Rocap G."/>
            <person name="Roy S.W."/>
            <person name="Sarai C."/>
            <person name="Schaack S."/>
            <person name="Shirato S."/>
            <person name="Slamovits C.H."/>
            <person name="Spencer D.F."/>
            <person name="Suzuki S."/>
            <person name="Worden A.Z."/>
            <person name="Zauner S."/>
            <person name="Barry K."/>
            <person name="Bell C."/>
            <person name="Bharti A.K."/>
            <person name="Crow J.A."/>
            <person name="Grimwood J."/>
            <person name="Kramer R."/>
            <person name="Lindquist E."/>
            <person name="Lucas S."/>
            <person name="Salamov A."/>
            <person name="McFadden G.I."/>
            <person name="Lane C.E."/>
            <person name="Keeling P.J."/>
            <person name="Gray M.W."/>
            <person name="Grigoriev I.V."/>
            <person name="Archibald J.M."/>
        </authorList>
    </citation>
    <scope>NUCLEOTIDE SEQUENCE</scope>
    <source>
        <strain evidence="1 3">CCMP2712</strain>
    </source>
</reference>
<evidence type="ECO:0000313" key="2">
    <source>
        <dbReference type="EnsemblProtists" id="EKX46560"/>
    </source>
</evidence>
<reference evidence="3" key="2">
    <citation type="submission" date="2012-11" db="EMBL/GenBank/DDBJ databases">
        <authorList>
            <person name="Kuo A."/>
            <person name="Curtis B.A."/>
            <person name="Tanifuji G."/>
            <person name="Burki F."/>
            <person name="Gruber A."/>
            <person name="Irimia M."/>
            <person name="Maruyama S."/>
            <person name="Arias M.C."/>
            <person name="Ball S.G."/>
            <person name="Gile G.H."/>
            <person name="Hirakawa Y."/>
            <person name="Hopkins J.F."/>
            <person name="Rensing S.A."/>
            <person name="Schmutz J."/>
            <person name="Symeonidi A."/>
            <person name="Elias M."/>
            <person name="Eveleigh R.J."/>
            <person name="Herman E.K."/>
            <person name="Klute M.J."/>
            <person name="Nakayama T."/>
            <person name="Obornik M."/>
            <person name="Reyes-Prieto A."/>
            <person name="Armbrust E.V."/>
            <person name="Aves S.J."/>
            <person name="Beiko R.G."/>
            <person name="Coutinho P."/>
            <person name="Dacks J.B."/>
            <person name="Durnford D.G."/>
            <person name="Fast N.M."/>
            <person name="Green B.R."/>
            <person name="Grisdale C."/>
            <person name="Hempe F."/>
            <person name="Henrissat B."/>
            <person name="Hoppner M.P."/>
            <person name="Ishida K.-I."/>
            <person name="Kim E."/>
            <person name="Koreny L."/>
            <person name="Kroth P.G."/>
            <person name="Liu Y."/>
            <person name="Malik S.-B."/>
            <person name="Maier U.G."/>
            <person name="McRose D."/>
            <person name="Mock T."/>
            <person name="Neilson J.A."/>
            <person name="Onodera N.T."/>
            <person name="Poole A.M."/>
            <person name="Pritham E.J."/>
            <person name="Richards T.A."/>
            <person name="Rocap G."/>
            <person name="Roy S.W."/>
            <person name="Sarai C."/>
            <person name="Schaack S."/>
            <person name="Shirato S."/>
            <person name="Slamovits C.H."/>
            <person name="Spencer D.F."/>
            <person name="Suzuki S."/>
            <person name="Worden A.Z."/>
            <person name="Zauner S."/>
            <person name="Barry K."/>
            <person name="Bell C."/>
            <person name="Bharti A.K."/>
            <person name="Crow J.A."/>
            <person name="Grimwood J."/>
            <person name="Kramer R."/>
            <person name="Lindquist E."/>
            <person name="Lucas S."/>
            <person name="Salamov A."/>
            <person name="McFadden G.I."/>
            <person name="Lane C.E."/>
            <person name="Keeling P.J."/>
            <person name="Gray M.W."/>
            <person name="Grigoriev I.V."/>
            <person name="Archibald J.M."/>
        </authorList>
    </citation>
    <scope>NUCLEOTIDE SEQUENCE</scope>
    <source>
        <strain evidence="3">CCMP2712</strain>
    </source>
</reference>
<dbReference type="InterPro" id="IPR015947">
    <property type="entry name" value="PUA-like_sf"/>
</dbReference>
<dbReference type="Gene3D" id="2.30.130.40">
    <property type="entry name" value="LON domain-like"/>
    <property type="match status" value="1"/>
</dbReference>
<dbReference type="KEGG" id="gtt:GUITHDRAFT_107764"/>
<dbReference type="EnsemblProtists" id="EKX46560">
    <property type="protein sequence ID" value="EKX46560"/>
    <property type="gene ID" value="GUITHDRAFT_107764"/>
</dbReference>
<sequence length="319" mass="37048">MESCSLSMSLDIDEMEPEWLPMMDLQASDIEASPNATVLPLFPLGSFVYTPHSEHRLNIFEPRYRALYNDILFSGFAAVASVFYLKDLKEVSAATNDAVKYICDHEVIGRIRIKKVLNPKVWEDRSTYLKVEAEYIEDKEEPEGSTRLADMPDSMPELEKKLVLTYNDLVQLQHEMNEDVKFTKESVDKFKIAKGQEVWSAVEMWQVFQQQRLLARQQEMQKEFQAKLLAYLIKEKGMGGLPNAIDINELPANLQQEVRSLQARMQDDLQPLAERDMMDMQLLIECDSHSRRLELMDAMLTKERKRLETKKTLKSLFNK</sequence>
<dbReference type="OrthoDB" id="44735at2759"/>
<dbReference type="AlphaFoldDB" id="L1JEM5"/>
<dbReference type="EMBL" id="JH992994">
    <property type="protein sequence ID" value="EKX46560.1"/>
    <property type="molecule type" value="Genomic_DNA"/>
</dbReference>
<evidence type="ECO:0008006" key="4">
    <source>
        <dbReference type="Google" id="ProtNLM"/>
    </source>
</evidence>
<dbReference type="Proteomes" id="UP000011087">
    <property type="component" value="Unassembled WGS sequence"/>
</dbReference>